<keyword evidence="3" id="KW-1185">Reference proteome</keyword>
<dbReference type="EMBL" id="CAXAJV020001289">
    <property type="protein sequence ID" value="CAL7938685.1"/>
    <property type="molecule type" value="Genomic_DNA"/>
</dbReference>
<dbReference type="Proteomes" id="UP001642520">
    <property type="component" value="Unassembled WGS sequence"/>
</dbReference>
<dbReference type="Pfam" id="PF22589">
    <property type="entry name" value="SPMIP1"/>
    <property type="match status" value="1"/>
</dbReference>
<comment type="caution">
    <text evidence="2">The sequence shown here is derived from an EMBL/GenBank/DDBJ whole genome shotgun (WGS) entry which is preliminary data.</text>
</comment>
<evidence type="ECO:0000313" key="3">
    <source>
        <dbReference type="Proteomes" id="UP001642520"/>
    </source>
</evidence>
<name>A0ABP1NGP5_XYLVO</name>
<dbReference type="PANTHER" id="PTHR35826">
    <property type="entry name" value="PROTEIN ATP6V1FNB-LIKE"/>
    <property type="match status" value="1"/>
</dbReference>
<sequence length="188" mass="22430">MTTRGICDARCQAFHTAMIEKEENTRIRWFLKNQQKLLERLGKLEEMKLPPEHEPEKHPTEDTIRLKSLPNWRPLEPDGSINMNIMKPIDPQIKAIFYEDVPSFVAAKNYMNERVKSIPENRYYYPDCTSWVYGWRLTDYPPVPRNTFGRQAVIKREFYHPRISSLQTDPEWYCPSRIVTFICDEDMN</sequence>
<evidence type="ECO:0000259" key="1">
    <source>
        <dbReference type="Pfam" id="PF22589"/>
    </source>
</evidence>
<protein>
    <recommendedName>
        <fullName evidence="1">Sperm microtubule inner protein 1 C-terminal domain-containing protein</fullName>
    </recommendedName>
</protein>
<organism evidence="2 3">
    <name type="scientific">Xylocopa violacea</name>
    <name type="common">Violet carpenter bee</name>
    <name type="synonym">Apis violacea</name>
    <dbReference type="NCBI Taxonomy" id="135666"/>
    <lineage>
        <taxon>Eukaryota</taxon>
        <taxon>Metazoa</taxon>
        <taxon>Ecdysozoa</taxon>
        <taxon>Arthropoda</taxon>
        <taxon>Hexapoda</taxon>
        <taxon>Insecta</taxon>
        <taxon>Pterygota</taxon>
        <taxon>Neoptera</taxon>
        <taxon>Endopterygota</taxon>
        <taxon>Hymenoptera</taxon>
        <taxon>Apocrita</taxon>
        <taxon>Aculeata</taxon>
        <taxon>Apoidea</taxon>
        <taxon>Anthophila</taxon>
        <taxon>Apidae</taxon>
        <taxon>Xylocopa</taxon>
        <taxon>Xylocopa</taxon>
    </lineage>
</organism>
<feature type="domain" description="Sperm microtubule inner protein 1 C-terminal" evidence="1">
    <location>
        <begin position="50"/>
        <end position="162"/>
    </location>
</feature>
<accession>A0ABP1NGP5</accession>
<dbReference type="PANTHER" id="PTHR35826:SF1">
    <property type="entry name" value="PROTEIN ATP6V1FNB-LIKE"/>
    <property type="match status" value="1"/>
</dbReference>
<evidence type="ECO:0000313" key="2">
    <source>
        <dbReference type="EMBL" id="CAL7938685.1"/>
    </source>
</evidence>
<reference evidence="2 3" key="1">
    <citation type="submission" date="2024-08" db="EMBL/GenBank/DDBJ databases">
        <authorList>
            <person name="Will J Nash"/>
            <person name="Angela Man"/>
            <person name="Seanna McTaggart"/>
            <person name="Kendall Baker"/>
            <person name="Tom Barker"/>
            <person name="Leah Catchpole"/>
            <person name="Alex Durrant"/>
            <person name="Karim Gharbi"/>
            <person name="Naomi Irish"/>
            <person name="Gemy Kaithakottil"/>
            <person name="Debby Ku"/>
            <person name="Aaliyah Providence"/>
            <person name="Felix Shaw"/>
            <person name="David Swarbreck"/>
            <person name="Chris Watkins"/>
            <person name="Ann M. McCartney"/>
            <person name="Giulio Formenti"/>
            <person name="Alice Mouton"/>
            <person name="Noel Vella"/>
            <person name="Bjorn M von Reumont"/>
            <person name="Adriana Vella"/>
            <person name="Wilfried Haerty"/>
        </authorList>
    </citation>
    <scope>NUCLEOTIDE SEQUENCE [LARGE SCALE GENOMIC DNA]</scope>
</reference>
<proteinExistence type="predicted"/>
<dbReference type="InterPro" id="IPR054323">
    <property type="entry name" value="SPMIP1_C"/>
</dbReference>
<gene>
    <name evidence="2" type="ORF">XYLVIOL_LOCUS3429</name>
</gene>